<protein>
    <submittedName>
        <fullName evidence="1">Uncharacterized protein</fullName>
    </submittedName>
</protein>
<dbReference type="EMBL" id="BARV01032027">
    <property type="protein sequence ID" value="GAI44208.1"/>
    <property type="molecule type" value="Genomic_DNA"/>
</dbReference>
<gene>
    <name evidence="1" type="ORF">S06H3_50569</name>
</gene>
<evidence type="ECO:0000313" key="1">
    <source>
        <dbReference type="EMBL" id="GAI44208.1"/>
    </source>
</evidence>
<sequence length="85" mass="9557">MADVAGGSKCNLITGYTENEDDQIDYGRHKWLAQTFTLNELYVIFRCRCKSYTLTGEEFYHYALRNTDASGKPTGADIAHTTLSP</sequence>
<organism evidence="1">
    <name type="scientific">marine sediment metagenome</name>
    <dbReference type="NCBI Taxonomy" id="412755"/>
    <lineage>
        <taxon>unclassified sequences</taxon>
        <taxon>metagenomes</taxon>
        <taxon>ecological metagenomes</taxon>
    </lineage>
</organism>
<proteinExistence type="predicted"/>
<reference evidence="1" key="1">
    <citation type="journal article" date="2014" name="Front. Microbiol.">
        <title>High frequency of phylogenetically diverse reductive dehalogenase-homologous genes in deep subseafloor sedimentary metagenomes.</title>
        <authorList>
            <person name="Kawai M."/>
            <person name="Futagami T."/>
            <person name="Toyoda A."/>
            <person name="Takaki Y."/>
            <person name="Nishi S."/>
            <person name="Hori S."/>
            <person name="Arai W."/>
            <person name="Tsubouchi T."/>
            <person name="Morono Y."/>
            <person name="Uchiyama I."/>
            <person name="Ito T."/>
            <person name="Fujiyama A."/>
            <person name="Inagaki F."/>
            <person name="Takami H."/>
        </authorList>
    </citation>
    <scope>NUCLEOTIDE SEQUENCE</scope>
    <source>
        <strain evidence="1">Expedition CK06-06</strain>
    </source>
</reference>
<feature type="non-terminal residue" evidence="1">
    <location>
        <position position="85"/>
    </location>
</feature>
<dbReference type="AlphaFoldDB" id="X1NKS9"/>
<comment type="caution">
    <text evidence="1">The sequence shown here is derived from an EMBL/GenBank/DDBJ whole genome shotgun (WGS) entry which is preliminary data.</text>
</comment>
<name>X1NKS9_9ZZZZ</name>
<accession>X1NKS9</accession>